<evidence type="ECO:0000313" key="3">
    <source>
        <dbReference type="Proteomes" id="UP000219338"/>
    </source>
</evidence>
<organism evidence="2 3">
    <name type="scientific">Armillaria ostoyae</name>
    <name type="common">Armillaria root rot fungus</name>
    <dbReference type="NCBI Taxonomy" id="47428"/>
    <lineage>
        <taxon>Eukaryota</taxon>
        <taxon>Fungi</taxon>
        <taxon>Dikarya</taxon>
        <taxon>Basidiomycota</taxon>
        <taxon>Agaricomycotina</taxon>
        <taxon>Agaricomycetes</taxon>
        <taxon>Agaricomycetidae</taxon>
        <taxon>Agaricales</taxon>
        <taxon>Marasmiineae</taxon>
        <taxon>Physalacriaceae</taxon>
        <taxon>Armillaria</taxon>
    </lineage>
</organism>
<dbReference type="Proteomes" id="UP000219338">
    <property type="component" value="Unassembled WGS sequence"/>
</dbReference>
<protein>
    <submittedName>
        <fullName evidence="2">Uncharacterized protein</fullName>
    </submittedName>
</protein>
<evidence type="ECO:0000313" key="2">
    <source>
        <dbReference type="EMBL" id="SJL15155.1"/>
    </source>
</evidence>
<name>A0A284S2D1_ARMOS</name>
<dbReference type="EMBL" id="FUEG01000027">
    <property type="protein sequence ID" value="SJL15155.1"/>
    <property type="molecule type" value="Genomic_DNA"/>
</dbReference>
<feature type="compositionally biased region" description="Basic and acidic residues" evidence="1">
    <location>
        <begin position="547"/>
        <end position="556"/>
    </location>
</feature>
<feature type="compositionally biased region" description="Basic and acidic residues" evidence="1">
    <location>
        <begin position="644"/>
        <end position="657"/>
    </location>
</feature>
<feature type="region of interest" description="Disordered" evidence="1">
    <location>
        <begin position="450"/>
        <end position="659"/>
    </location>
</feature>
<dbReference type="OrthoDB" id="2999551at2759"/>
<evidence type="ECO:0000256" key="1">
    <source>
        <dbReference type="SAM" id="MobiDB-lite"/>
    </source>
</evidence>
<accession>A0A284S2D1</accession>
<feature type="compositionally biased region" description="Basic and acidic residues" evidence="1">
    <location>
        <begin position="616"/>
        <end position="627"/>
    </location>
</feature>
<reference evidence="3" key="1">
    <citation type="journal article" date="2017" name="Nat. Ecol. Evol.">
        <title>Genome expansion and lineage-specific genetic innovations in the forest pathogenic fungi Armillaria.</title>
        <authorList>
            <person name="Sipos G."/>
            <person name="Prasanna A.N."/>
            <person name="Walter M.C."/>
            <person name="O'Connor E."/>
            <person name="Balint B."/>
            <person name="Krizsan K."/>
            <person name="Kiss B."/>
            <person name="Hess J."/>
            <person name="Varga T."/>
            <person name="Slot J."/>
            <person name="Riley R."/>
            <person name="Boka B."/>
            <person name="Rigling D."/>
            <person name="Barry K."/>
            <person name="Lee J."/>
            <person name="Mihaltcheva S."/>
            <person name="LaButti K."/>
            <person name="Lipzen A."/>
            <person name="Waldron R."/>
            <person name="Moloney N.M."/>
            <person name="Sperisen C."/>
            <person name="Kredics L."/>
            <person name="Vagvoelgyi C."/>
            <person name="Patrignani A."/>
            <person name="Fitzpatrick D."/>
            <person name="Nagy I."/>
            <person name="Doyle S."/>
            <person name="Anderson J.B."/>
            <person name="Grigoriev I.V."/>
            <person name="Gueldener U."/>
            <person name="Muensterkoetter M."/>
            <person name="Nagy L.G."/>
        </authorList>
    </citation>
    <scope>NUCLEOTIDE SEQUENCE [LARGE SCALE GENOMIC DNA]</scope>
    <source>
        <strain evidence="3">C18/9</strain>
    </source>
</reference>
<feature type="region of interest" description="Disordered" evidence="1">
    <location>
        <begin position="416"/>
        <end position="438"/>
    </location>
</feature>
<dbReference type="AlphaFoldDB" id="A0A284S2D1"/>
<dbReference type="STRING" id="47428.A0A284S2D1"/>
<feature type="compositionally biased region" description="Basic residues" evidence="1">
    <location>
        <begin position="591"/>
        <end position="608"/>
    </location>
</feature>
<proteinExistence type="predicted"/>
<gene>
    <name evidence="2" type="ORF">ARMOST_18640</name>
</gene>
<feature type="compositionally biased region" description="Gly residues" evidence="1">
    <location>
        <begin position="580"/>
        <end position="590"/>
    </location>
</feature>
<keyword evidence="3" id="KW-1185">Reference proteome</keyword>
<sequence length="677" mass="74757">MAPKSSFPQSQEDWIKPKIAEYLLKTMYGKEWIHGQPPPKDDSDLSTWVEKQGEDIENAFADFYKDLPPKELDNIRKKFAAKFRNAKNDEKERVHKRFFEAYFALPFIPTSKNPPLAMATTVTSPPVQGDKPGFSLLDPIPPPSGRDLFITENKATINEAAKLERKKRGVNHHHHAAIFQSKSKEFFDAMSSAEKEEWNKRARNMEVGQDIYQNQLRLAYEMTCALNSLIGNGPRQIGNASLTLFFGYRDENENIQLGSVSSATDGCALFNDEEAWDNIVESWVNYTKSIPYNRPPERKKVNAHQFPATSPPVFPDFSDATPVEELRTMLKEFFELQWTSVNDGGIPWSEIQVNPSQYITADIPRNLPLAAPDSLSKGNVIDLADYLKGRVVSLFQRQSKPNPPEKPTSTALFQHQSKLNPPENPTSPTKPFTKDLSSTSVQVVWRKVTGQMPDAGQPASPVPLSKGKTNRNDDEKGEMNQQDDTGPLPASPAPSFKGIANRNDDDEGETDQQGGGADTVDLMSPSEGGDDSTKDNDKAGAGGIGDDGAKQDKGVEDNDTADLENNNGGNEEGLDANPGTSGGGVQGGRGGRARRGSRGSRVEQKKRKAGDDDGGEGLKKRLKKSEPKPQQPEAEPMLRRSGRSQKDKSIAPKEDIVYKPYPGYKGYVLVATPKKRK</sequence>
<feature type="compositionally biased region" description="Polar residues" evidence="1">
    <location>
        <begin position="426"/>
        <end position="438"/>
    </location>
</feature>